<dbReference type="Proteomes" id="UP001259587">
    <property type="component" value="Unassembled WGS sequence"/>
</dbReference>
<organism evidence="1 2">
    <name type="scientific">Pseudomonas hunanensis</name>
    <dbReference type="NCBI Taxonomy" id="1247546"/>
    <lineage>
        <taxon>Bacteria</taxon>
        <taxon>Pseudomonadati</taxon>
        <taxon>Pseudomonadota</taxon>
        <taxon>Gammaproteobacteria</taxon>
        <taxon>Pseudomonadales</taxon>
        <taxon>Pseudomonadaceae</taxon>
        <taxon>Pseudomonas</taxon>
    </lineage>
</organism>
<protein>
    <submittedName>
        <fullName evidence="1">Uncharacterized protein</fullName>
    </submittedName>
</protein>
<dbReference type="EMBL" id="JAVDTH010000016">
    <property type="protein sequence ID" value="MDR6713342.1"/>
    <property type="molecule type" value="Genomic_DNA"/>
</dbReference>
<gene>
    <name evidence="1" type="ORF">J2W83_002950</name>
</gene>
<evidence type="ECO:0000313" key="1">
    <source>
        <dbReference type="EMBL" id="MDR6713342.1"/>
    </source>
</evidence>
<keyword evidence="2" id="KW-1185">Reference proteome</keyword>
<sequence length="97" mass="10439">MDSLKPLPISIWQHAEWAHLPAQGAFQTTATNQRGGFADGINAAQYQAVAKVSKATATRHLSDLLEKGCLMRLPGGGRSTRYQINWPDSTTATDGAD</sequence>
<comment type="caution">
    <text evidence="1">The sequence shown here is derived from an EMBL/GenBank/DDBJ whole genome shotgun (WGS) entry which is preliminary data.</text>
</comment>
<evidence type="ECO:0000313" key="2">
    <source>
        <dbReference type="Proteomes" id="UP001259587"/>
    </source>
</evidence>
<accession>A0ACC6K4K9</accession>
<name>A0ACC6K4K9_9PSED</name>
<proteinExistence type="predicted"/>
<reference evidence="1" key="1">
    <citation type="submission" date="2023-07" db="EMBL/GenBank/DDBJ databases">
        <title>Sorghum-associated microbial communities from plants grown in Nebraska, USA.</title>
        <authorList>
            <person name="Schachtman D."/>
        </authorList>
    </citation>
    <scope>NUCLEOTIDE SEQUENCE</scope>
    <source>
        <strain evidence="1">BE56</strain>
    </source>
</reference>